<dbReference type="PROSITE" id="PS50071">
    <property type="entry name" value="HOMEOBOX_2"/>
    <property type="match status" value="1"/>
</dbReference>
<dbReference type="AlphaFoldDB" id="A0A1Y1S778"/>
<name>A0A1Y1S778_9MICR</name>
<gene>
    <name evidence="4" type="ORF">ECANGB1_935</name>
</gene>
<proteinExistence type="predicted"/>
<dbReference type="InterPro" id="IPR001356">
    <property type="entry name" value="HD"/>
</dbReference>
<dbReference type="Proteomes" id="UP000192639">
    <property type="component" value="Unassembled WGS sequence"/>
</dbReference>
<comment type="subcellular location">
    <subcellularLocation>
        <location evidence="1 2">Nucleus</location>
    </subcellularLocation>
</comment>
<keyword evidence="1 2" id="KW-0371">Homeobox</keyword>
<dbReference type="OrthoDB" id="2194933at2759"/>
<dbReference type="GO" id="GO:0005634">
    <property type="term" value="C:nucleus"/>
    <property type="evidence" value="ECO:0007669"/>
    <property type="project" value="UniProtKB-SubCell"/>
</dbReference>
<dbReference type="GO" id="GO:0003677">
    <property type="term" value="F:DNA binding"/>
    <property type="evidence" value="ECO:0007669"/>
    <property type="project" value="UniProtKB-UniRule"/>
</dbReference>
<organism evidence="4 5">
    <name type="scientific">Enterospora canceri</name>
    <dbReference type="NCBI Taxonomy" id="1081671"/>
    <lineage>
        <taxon>Eukaryota</taxon>
        <taxon>Fungi</taxon>
        <taxon>Fungi incertae sedis</taxon>
        <taxon>Microsporidia</taxon>
        <taxon>Enterocytozoonidae</taxon>
        <taxon>Enterospora</taxon>
    </lineage>
</organism>
<comment type="caution">
    <text evidence="4">The sequence shown here is derived from an EMBL/GenBank/DDBJ whole genome shotgun (WGS) entry which is preliminary data.</text>
</comment>
<keyword evidence="5" id="KW-1185">Reference proteome</keyword>
<feature type="domain" description="Homeobox" evidence="3">
    <location>
        <begin position="46"/>
        <end position="87"/>
    </location>
</feature>
<protein>
    <recommendedName>
        <fullName evidence="3">Homeobox domain-containing protein</fullName>
    </recommendedName>
</protein>
<sequence>MGMTDGAKQSETEAYNTLVNDALIGFVSLVNQNRPYIYNKRKSDFELNILESVYKISKYPSKEIKKYICLIGGLNYKAVNVWFQNRRNALTGGKVDPDEEEMECNFLGRSNSDWTRLNTINLADQYYTSHDLGEFIKNNTFIKRKDARLFMKIAKCSRVIAEEFARLEHLEQFRTCESDMINMFMQKGIELKTKLRKFYFGSNTNEKLNNDFLDTDYLMSTFYSNLSKQNQKLFLKLRRR</sequence>
<reference evidence="4 5" key="1">
    <citation type="journal article" date="2017" name="Environ. Microbiol.">
        <title>Decay of the glycolytic pathway and adaptation to intranuclear parasitism within Enterocytozoonidae microsporidia.</title>
        <authorList>
            <person name="Wiredu Boakye D."/>
            <person name="Jaroenlak P."/>
            <person name="Prachumwat A."/>
            <person name="Williams T.A."/>
            <person name="Bateman K.S."/>
            <person name="Itsathitphaisarn O."/>
            <person name="Sritunyalucksana K."/>
            <person name="Paszkiewicz K.H."/>
            <person name="Moore K.A."/>
            <person name="Stentiford G.D."/>
            <person name="Williams B.A."/>
        </authorList>
    </citation>
    <scope>NUCLEOTIDE SEQUENCE [LARGE SCALE GENOMIC DNA]</scope>
    <source>
        <strain evidence="4 5">GB1</strain>
    </source>
</reference>
<dbReference type="InterPro" id="IPR009057">
    <property type="entry name" value="Homeodomain-like_sf"/>
</dbReference>
<evidence type="ECO:0000313" key="5">
    <source>
        <dbReference type="Proteomes" id="UP000192639"/>
    </source>
</evidence>
<dbReference type="Pfam" id="PF00046">
    <property type="entry name" value="Homeodomain"/>
    <property type="match status" value="1"/>
</dbReference>
<evidence type="ECO:0000256" key="1">
    <source>
        <dbReference type="PROSITE-ProRule" id="PRU00108"/>
    </source>
</evidence>
<dbReference type="SUPFAM" id="SSF46689">
    <property type="entry name" value="Homeodomain-like"/>
    <property type="match status" value="1"/>
</dbReference>
<dbReference type="Gene3D" id="1.10.10.60">
    <property type="entry name" value="Homeodomain-like"/>
    <property type="match status" value="1"/>
</dbReference>
<keyword evidence="1 2" id="KW-0238">DNA-binding</keyword>
<evidence type="ECO:0000259" key="3">
    <source>
        <dbReference type="PROSITE" id="PS50071"/>
    </source>
</evidence>
<dbReference type="VEuPathDB" id="MicrosporidiaDB:ECANGB1_935"/>
<dbReference type="CDD" id="cd00086">
    <property type="entry name" value="homeodomain"/>
    <property type="match status" value="1"/>
</dbReference>
<evidence type="ECO:0000256" key="2">
    <source>
        <dbReference type="RuleBase" id="RU000682"/>
    </source>
</evidence>
<accession>A0A1Y1S778</accession>
<dbReference type="SMART" id="SM00389">
    <property type="entry name" value="HOX"/>
    <property type="match status" value="1"/>
</dbReference>
<feature type="DNA-binding region" description="Homeobox" evidence="1">
    <location>
        <begin position="48"/>
        <end position="88"/>
    </location>
</feature>
<keyword evidence="1 2" id="KW-0539">Nucleus</keyword>
<evidence type="ECO:0000313" key="4">
    <source>
        <dbReference type="EMBL" id="ORD94283.1"/>
    </source>
</evidence>
<dbReference type="EMBL" id="LWDP01000026">
    <property type="protein sequence ID" value="ORD94283.1"/>
    <property type="molecule type" value="Genomic_DNA"/>
</dbReference>